<protein>
    <submittedName>
        <fullName evidence="7">ATP synthase I chain</fullName>
    </submittedName>
</protein>
<evidence type="ECO:0000256" key="4">
    <source>
        <dbReference type="ARBA" id="ARBA00022989"/>
    </source>
</evidence>
<evidence type="ECO:0000256" key="1">
    <source>
        <dbReference type="ARBA" id="ARBA00004651"/>
    </source>
</evidence>
<evidence type="ECO:0000313" key="7">
    <source>
        <dbReference type="EMBL" id="ABI58216.1"/>
    </source>
</evidence>
<dbReference type="AlphaFoldDB" id="Q0A4M1"/>
<accession>Q0A4M1</accession>
<name>Q0A4M1_ALKEH</name>
<proteinExistence type="predicted"/>
<dbReference type="GO" id="GO:0005886">
    <property type="term" value="C:plasma membrane"/>
    <property type="evidence" value="ECO:0007669"/>
    <property type="project" value="UniProtKB-SubCell"/>
</dbReference>
<evidence type="ECO:0000256" key="2">
    <source>
        <dbReference type="ARBA" id="ARBA00022475"/>
    </source>
</evidence>
<feature type="transmembrane region" description="Helical" evidence="6">
    <location>
        <begin position="115"/>
        <end position="138"/>
    </location>
</feature>
<dbReference type="Pfam" id="PF03899">
    <property type="entry name" value="ATP-synt_I"/>
    <property type="match status" value="1"/>
</dbReference>
<keyword evidence="2" id="KW-1003">Cell membrane</keyword>
<organism evidence="7 8">
    <name type="scientific">Alkalilimnicola ehrlichii (strain ATCC BAA-1101 / DSM 17681 / MLHE-1)</name>
    <dbReference type="NCBI Taxonomy" id="187272"/>
    <lineage>
        <taxon>Bacteria</taxon>
        <taxon>Pseudomonadati</taxon>
        <taxon>Pseudomonadota</taxon>
        <taxon>Gammaproteobacteria</taxon>
        <taxon>Chromatiales</taxon>
        <taxon>Ectothiorhodospiraceae</taxon>
        <taxon>Alkalilimnicola</taxon>
    </lineage>
</organism>
<evidence type="ECO:0000256" key="3">
    <source>
        <dbReference type="ARBA" id="ARBA00022692"/>
    </source>
</evidence>
<gene>
    <name evidence="7" type="ordered locus">Mlg_2876</name>
</gene>
<feature type="transmembrane region" description="Helical" evidence="6">
    <location>
        <begin position="87"/>
        <end position="109"/>
    </location>
</feature>
<keyword evidence="5 6" id="KW-0472">Membrane</keyword>
<feature type="transmembrane region" description="Helical" evidence="6">
    <location>
        <begin position="54"/>
        <end position="75"/>
    </location>
</feature>
<dbReference type="KEGG" id="aeh:Mlg_2876"/>
<keyword evidence="8" id="KW-1185">Reference proteome</keyword>
<dbReference type="Proteomes" id="UP000001962">
    <property type="component" value="Chromosome"/>
</dbReference>
<dbReference type="RefSeq" id="WP_011630609.1">
    <property type="nucleotide sequence ID" value="NC_008340.1"/>
</dbReference>
<dbReference type="InterPro" id="IPR005598">
    <property type="entry name" value="ATP_synth_I"/>
</dbReference>
<dbReference type="HOGENOM" id="CLU_121415_3_2_6"/>
<evidence type="ECO:0000256" key="6">
    <source>
        <dbReference type="SAM" id="Phobius"/>
    </source>
</evidence>
<keyword evidence="4 6" id="KW-1133">Transmembrane helix</keyword>
<reference evidence="8" key="1">
    <citation type="submission" date="2006-08" db="EMBL/GenBank/DDBJ databases">
        <title>Complete sequence of Alkalilimnicola ehrilichei MLHE-1.</title>
        <authorList>
            <person name="Copeland A."/>
            <person name="Lucas S."/>
            <person name="Lapidus A."/>
            <person name="Barry K."/>
            <person name="Detter J.C."/>
            <person name="Glavina del Rio T."/>
            <person name="Hammon N."/>
            <person name="Israni S."/>
            <person name="Dalin E."/>
            <person name="Tice H."/>
            <person name="Pitluck S."/>
            <person name="Sims D."/>
            <person name="Brettin T."/>
            <person name="Bruce D."/>
            <person name="Han C."/>
            <person name="Tapia R."/>
            <person name="Gilna P."/>
            <person name="Schmutz J."/>
            <person name="Larimer F."/>
            <person name="Land M."/>
            <person name="Hauser L."/>
            <person name="Kyrpides N."/>
            <person name="Mikhailova N."/>
            <person name="Oremland R.S."/>
            <person name="Hoeft S.E."/>
            <person name="Switzer-Blum J."/>
            <person name="Kulp T."/>
            <person name="King G."/>
            <person name="Tabita R."/>
            <person name="Witte B."/>
            <person name="Santini J.M."/>
            <person name="Basu P."/>
            <person name="Hollibaugh J.T."/>
            <person name="Xie G."/>
            <person name="Stolz J.F."/>
            <person name="Richardson P."/>
        </authorList>
    </citation>
    <scope>NUCLEOTIDE SEQUENCE [LARGE SCALE GENOMIC DNA]</scope>
    <source>
        <strain evidence="8">ATCC BAA-1101 / DSM 17681 / MLHE-1</strain>
    </source>
</reference>
<dbReference type="eggNOG" id="COG3312">
    <property type="taxonomic scope" value="Bacteria"/>
</dbReference>
<dbReference type="OrthoDB" id="5797368at2"/>
<evidence type="ECO:0000313" key="8">
    <source>
        <dbReference type="Proteomes" id="UP000001962"/>
    </source>
</evidence>
<keyword evidence="3 6" id="KW-0812">Transmembrane</keyword>
<feature type="transmembrane region" description="Helical" evidence="6">
    <location>
        <begin position="26"/>
        <end position="48"/>
    </location>
</feature>
<sequence>MSERYKTAAEHLVEQAREERQSAQRLVWRIATLQFAVGLFASGCWLLAGPKAAAAAFAGALIALLPGLYFARKVFSKPPGADPRSMLGAFYFGEAVKLILTAALFIIALQWFGGVFLPLITTYVAALSVHWLALLGALQKEPVRKP</sequence>
<evidence type="ECO:0000256" key="5">
    <source>
        <dbReference type="ARBA" id="ARBA00023136"/>
    </source>
</evidence>
<comment type="subcellular location">
    <subcellularLocation>
        <location evidence="1">Cell membrane</location>
        <topology evidence="1">Multi-pass membrane protein</topology>
    </subcellularLocation>
</comment>
<dbReference type="EMBL" id="CP000453">
    <property type="protein sequence ID" value="ABI58216.1"/>
    <property type="molecule type" value="Genomic_DNA"/>
</dbReference>